<name>A0A4P9ZUQ3_9FUNG</name>
<dbReference type="PANTHER" id="PTHR13323">
    <property type="entry name" value="LATE ENDOSOMAL/LYSOSOMAL MP1 INTERACTING PROTEIN"/>
    <property type="match status" value="1"/>
</dbReference>
<dbReference type="SUPFAM" id="SSF103196">
    <property type="entry name" value="Roadblock/LC7 domain"/>
    <property type="match status" value="1"/>
</dbReference>
<dbReference type="GO" id="GO:0060090">
    <property type="term" value="F:molecular adaptor activity"/>
    <property type="evidence" value="ECO:0007669"/>
    <property type="project" value="InterPro"/>
</dbReference>
<dbReference type="EMBL" id="ML002512">
    <property type="protein sequence ID" value="RKP37304.1"/>
    <property type="molecule type" value="Genomic_DNA"/>
</dbReference>
<gene>
    <name evidence="1" type="ORF">BJ085DRAFT_29816</name>
</gene>
<evidence type="ECO:0008006" key="3">
    <source>
        <dbReference type="Google" id="ProtNLM"/>
    </source>
</evidence>
<dbReference type="Gene3D" id="3.30.450.30">
    <property type="entry name" value="Dynein light chain 2a, cytoplasmic"/>
    <property type="match status" value="1"/>
</dbReference>
<reference evidence="2" key="1">
    <citation type="journal article" date="2018" name="Nat. Microbiol.">
        <title>Leveraging single-cell genomics to expand the fungal tree of life.</title>
        <authorList>
            <person name="Ahrendt S.R."/>
            <person name="Quandt C.A."/>
            <person name="Ciobanu D."/>
            <person name="Clum A."/>
            <person name="Salamov A."/>
            <person name="Andreopoulos B."/>
            <person name="Cheng J.F."/>
            <person name="Woyke T."/>
            <person name="Pelin A."/>
            <person name="Henrissat B."/>
            <person name="Reynolds N.K."/>
            <person name="Benny G.L."/>
            <person name="Smith M.E."/>
            <person name="James T.Y."/>
            <person name="Grigoriev I.V."/>
        </authorList>
    </citation>
    <scope>NUCLEOTIDE SEQUENCE [LARGE SCALE GENOMIC DNA]</scope>
    <source>
        <strain evidence="2">RSA 468</strain>
    </source>
</reference>
<dbReference type="InterPro" id="IPR037587">
    <property type="entry name" value="LAMTOR2-like"/>
</dbReference>
<dbReference type="Proteomes" id="UP000268162">
    <property type="component" value="Unassembled WGS sequence"/>
</dbReference>
<evidence type="ECO:0000313" key="2">
    <source>
        <dbReference type="Proteomes" id="UP000268162"/>
    </source>
</evidence>
<evidence type="ECO:0000313" key="1">
    <source>
        <dbReference type="EMBL" id="RKP37304.1"/>
    </source>
</evidence>
<protein>
    <recommendedName>
        <fullName evidence="3">Roadblock/LAMTOR2 domain-containing protein</fullName>
    </recommendedName>
</protein>
<sequence>MLQQNTLVKVLNQALSGGVDTVVLFNRKGEVHTSVSNHPDSIQHGAIVSTILSQSCNILVDEFHQNALKENLQYSILIFEEGKVGIALAGRGVIGLMASMDTPTGNLRLKLKSLQKHLQEPLDTVDPELF</sequence>
<dbReference type="AlphaFoldDB" id="A0A4P9ZUQ3"/>
<dbReference type="OrthoDB" id="271745at2759"/>
<proteinExistence type="predicted"/>
<dbReference type="STRING" id="215637.A0A4P9ZUQ3"/>
<organism evidence="1 2">
    <name type="scientific">Dimargaris cristalligena</name>
    <dbReference type="NCBI Taxonomy" id="215637"/>
    <lineage>
        <taxon>Eukaryota</taxon>
        <taxon>Fungi</taxon>
        <taxon>Fungi incertae sedis</taxon>
        <taxon>Zoopagomycota</taxon>
        <taxon>Kickxellomycotina</taxon>
        <taxon>Dimargaritomycetes</taxon>
        <taxon>Dimargaritales</taxon>
        <taxon>Dimargaritaceae</taxon>
        <taxon>Dimargaris</taxon>
    </lineage>
</organism>
<dbReference type="GO" id="GO:0032008">
    <property type="term" value="P:positive regulation of TOR signaling"/>
    <property type="evidence" value="ECO:0007669"/>
    <property type="project" value="InterPro"/>
</dbReference>
<dbReference type="GO" id="GO:0005085">
    <property type="term" value="F:guanyl-nucleotide exchange factor activity"/>
    <property type="evidence" value="ECO:0007669"/>
    <property type="project" value="InterPro"/>
</dbReference>
<accession>A0A4P9ZUQ3</accession>
<keyword evidence="2" id="KW-1185">Reference proteome</keyword>